<evidence type="ECO:0000256" key="4">
    <source>
        <dbReference type="ARBA" id="ARBA00023152"/>
    </source>
</evidence>
<keyword evidence="4" id="KW-0324">Glycolysis</keyword>
<name>A0A1G9Z6W0_9ACTO</name>
<dbReference type="OrthoDB" id="9813469at2"/>
<keyword evidence="5" id="KW-0456">Lyase</keyword>
<gene>
    <name evidence="7" type="ORF">SAMN04487766_1164</name>
</gene>
<evidence type="ECO:0000256" key="3">
    <source>
        <dbReference type="ARBA" id="ARBA00013068"/>
    </source>
</evidence>
<evidence type="ECO:0000313" key="8">
    <source>
        <dbReference type="Proteomes" id="UP000199671"/>
    </source>
</evidence>
<comment type="similarity">
    <text evidence="2">Belongs to the class I fructose-bisphosphate aldolase family.</text>
</comment>
<organism evidence="7 8">
    <name type="scientific">Actinomyces ruminicola</name>
    <dbReference type="NCBI Taxonomy" id="332524"/>
    <lineage>
        <taxon>Bacteria</taxon>
        <taxon>Bacillati</taxon>
        <taxon>Actinomycetota</taxon>
        <taxon>Actinomycetes</taxon>
        <taxon>Actinomycetales</taxon>
        <taxon>Actinomycetaceae</taxon>
        <taxon>Actinomyces</taxon>
    </lineage>
</organism>
<accession>A0A1G9Z6W0</accession>
<dbReference type="UniPathway" id="UPA00109">
    <property type="reaction ID" value="UER00183"/>
</dbReference>
<reference evidence="7 8" key="1">
    <citation type="submission" date="2016-10" db="EMBL/GenBank/DDBJ databases">
        <authorList>
            <person name="de Groot N.N."/>
        </authorList>
    </citation>
    <scope>NUCLEOTIDE SEQUENCE [LARGE SCALE GENOMIC DNA]</scope>
    <source>
        <strain evidence="7 8">KPR-7B</strain>
    </source>
</reference>
<dbReference type="GO" id="GO:0004332">
    <property type="term" value="F:fructose-bisphosphate aldolase activity"/>
    <property type="evidence" value="ECO:0007669"/>
    <property type="project" value="UniProtKB-EC"/>
</dbReference>
<evidence type="ECO:0000256" key="2">
    <source>
        <dbReference type="ARBA" id="ARBA00010387"/>
    </source>
</evidence>
<evidence type="ECO:0000256" key="1">
    <source>
        <dbReference type="ARBA" id="ARBA00004714"/>
    </source>
</evidence>
<sequence>MSTQTRTQRRNQQMERIRHGSGFIAALDQSGGSTPRALKAYGIEPDAWSSEEEMFDLVHTMRTRVMTSPAFTSARILATILFERTLDSEVDGRPTADYLWDVKGIVPFLKVDKGLEPESHGARLMKPIPRLDETLAKAVDAHAFGTKMRSVILHADTQGVAAVVDQQFEIANQILDAGLTPIIEPEVDIHAPDKTGIELLLLSSLGAHLDDLREGRDVVLKLTIPSVTDFYYGLMRHPRVARVAALSGGYTRAEANRRLARNRGLIASFSRALLEGLDVSQTQEEFDAALESSIAEVYRASTT</sequence>
<evidence type="ECO:0000313" key="7">
    <source>
        <dbReference type="EMBL" id="SDN16501.1"/>
    </source>
</evidence>
<dbReference type="PANTHER" id="PTHR11627">
    <property type="entry name" value="FRUCTOSE-BISPHOSPHATE ALDOLASE"/>
    <property type="match status" value="1"/>
</dbReference>
<dbReference type="EMBL" id="FNHU01000016">
    <property type="protein sequence ID" value="SDN16501.1"/>
    <property type="molecule type" value="Genomic_DNA"/>
</dbReference>
<dbReference type="Proteomes" id="UP000199671">
    <property type="component" value="Unassembled WGS sequence"/>
</dbReference>
<comment type="pathway">
    <text evidence="1">Carbohydrate degradation; glycolysis; D-glyceraldehyde 3-phosphate and glycerone phosphate from D-glucose: step 4/4.</text>
</comment>
<proteinExistence type="inferred from homology"/>
<dbReference type="NCBIfam" id="NF003784">
    <property type="entry name" value="PRK05377.1"/>
    <property type="match status" value="1"/>
</dbReference>
<protein>
    <recommendedName>
        <fullName evidence="3">fructose-bisphosphate aldolase</fullName>
        <ecNumber evidence="3">4.1.2.13</ecNumber>
    </recommendedName>
    <alternativeName>
        <fullName evidence="6">Fructose-bisphosphate aldolase class I</fullName>
    </alternativeName>
</protein>
<evidence type="ECO:0000256" key="6">
    <source>
        <dbReference type="ARBA" id="ARBA00029799"/>
    </source>
</evidence>
<evidence type="ECO:0000256" key="5">
    <source>
        <dbReference type="ARBA" id="ARBA00023239"/>
    </source>
</evidence>
<dbReference type="AlphaFoldDB" id="A0A1G9Z6W0"/>
<dbReference type="Gene3D" id="3.20.20.70">
    <property type="entry name" value="Aldolase class I"/>
    <property type="match status" value="1"/>
</dbReference>
<dbReference type="SUPFAM" id="SSF51569">
    <property type="entry name" value="Aldolase"/>
    <property type="match status" value="1"/>
</dbReference>
<dbReference type="EC" id="4.1.2.13" evidence="3"/>
<dbReference type="GO" id="GO:0006096">
    <property type="term" value="P:glycolytic process"/>
    <property type="evidence" value="ECO:0007669"/>
    <property type="project" value="UniProtKB-UniPathway"/>
</dbReference>
<dbReference type="Pfam" id="PF00274">
    <property type="entry name" value="Glycolytic"/>
    <property type="match status" value="1"/>
</dbReference>
<dbReference type="InterPro" id="IPR000741">
    <property type="entry name" value="FBA_I"/>
</dbReference>
<dbReference type="InterPro" id="IPR013785">
    <property type="entry name" value="Aldolase_TIM"/>
</dbReference>